<comment type="caution">
    <text evidence="2">The sequence shown here is derived from an EMBL/GenBank/DDBJ whole genome shotgun (WGS) entry which is preliminary data.</text>
</comment>
<organism evidence="2 3">
    <name type="scientific">Longispora fulva</name>
    <dbReference type="NCBI Taxonomy" id="619741"/>
    <lineage>
        <taxon>Bacteria</taxon>
        <taxon>Bacillati</taxon>
        <taxon>Actinomycetota</taxon>
        <taxon>Actinomycetes</taxon>
        <taxon>Micromonosporales</taxon>
        <taxon>Micromonosporaceae</taxon>
        <taxon>Longispora</taxon>
    </lineage>
</organism>
<gene>
    <name evidence="2" type="ORF">IW245_002653</name>
</gene>
<sequence length="178" mass="20266">MDEDTFWALVAESRHDGGSNTELVSRVLFRRLRALDATDVVEFVRFWEQARSLLYSWPVTDAACLLLGPVEEEDLCHIQDWIISYGRTVVERIARDPDALTDLASDAGNARAQWFGEFITEAHIVVSGIWPPGYDPDGPDDLIGERLDLDDWTAVRRRFPSLAAFRRDHPELGNPELR</sequence>
<accession>A0A8J7KJ22</accession>
<dbReference type="Proteomes" id="UP000622552">
    <property type="component" value="Unassembled WGS sequence"/>
</dbReference>
<protein>
    <recommendedName>
        <fullName evidence="1">DUF4240 domain-containing protein</fullName>
    </recommendedName>
</protein>
<dbReference type="InterPro" id="IPR025334">
    <property type="entry name" value="DUF4240"/>
</dbReference>
<evidence type="ECO:0000313" key="3">
    <source>
        <dbReference type="Proteomes" id="UP000622552"/>
    </source>
</evidence>
<evidence type="ECO:0000259" key="1">
    <source>
        <dbReference type="Pfam" id="PF14024"/>
    </source>
</evidence>
<proteinExistence type="predicted"/>
<name>A0A8J7KJ22_9ACTN</name>
<dbReference type="RefSeq" id="WP_197003430.1">
    <property type="nucleotide sequence ID" value="NZ_BONS01000015.1"/>
</dbReference>
<feature type="domain" description="DUF4240" evidence="1">
    <location>
        <begin position="1"/>
        <end position="113"/>
    </location>
</feature>
<reference evidence="2" key="1">
    <citation type="submission" date="2020-11" db="EMBL/GenBank/DDBJ databases">
        <title>Sequencing the genomes of 1000 actinobacteria strains.</title>
        <authorList>
            <person name="Klenk H.-P."/>
        </authorList>
    </citation>
    <scope>NUCLEOTIDE SEQUENCE</scope>
    <source>
        <strain evidence="2">DSM 45356</strain>
    </source>
</reference>
<dbReference type="AlphaFoldDB" id="A0A8J7KJ22"/>
<evidence type="ECO:0000313" key="2">
    <source>
        <dbReference type="EMBL" id="MBG6136459.1"/>
    </source>
</evidence>
<dbReference type="Pfam" id="PF14024">
    <property type="entry name" value="DUF4240"/>
    <property type="match status" value="1"/>
</dbReference>
<keyword evidence="3" id="KW-1185">Reference proteome</keyword>
<dbReference type="EMBL" id="JADOUF010000001">
    <property type="protein sequence ID" value="MBG6136459.1"/>
    <property type="molecule type" value="Genomic_DNA"/>
</dbReference>